<dbReference type="PANTHER" id="PTHR46803">
    <property type="entry name" value="E3 UBIQUITIN-PROTEIN LIGASE CHIP"/>
    <property type="match status" value="1"/>
</dbReference>
<evidence type="ECO:0000256" key="4">
    <source>
        <dbReference type="ARBA" id="ARBA00022786"/>
    </source>
</evidence>
<proteinExistence type="predicted"/>
<evidence type="ECO:0000313" key="8">
    <source>
        <dbReference type="EMBL" id="CAF9927565.1"/>
    </source>
</evidence>
<dbReference type="OrthoDB" id="5323479at2759"/>
<dbReference type="SMART" id="SM00028">
    <property type="entry name" value="TPR"/>
    <property type="match status" value="3"/>
</dbReference>
<dbReference type="SMART" id="SM00504">
    <property type="entry name" value="Ubox"/>
    <property type="match status" value="1"/>
</dbReference>
<dbReference type="Gene3D" id="3.90.550.20">
    <property type="match status" value="1"/>
</dbReference>
<keyword evidence="5" id="KW-0697">Rotamase</keyword>
<dbReference type="SUPFAM" id="SSF53448">
    <property type="entry name" value="Nucleotide-diphospho-sugar transferases"/>
    <property type="match status" value="1"/>
</dbReference>
<dbReference type="PROSITE" id="PS50005">
    <property type="entry name" value="TPR"/>
    <property type="match status" value="1"/>
</dbReference>
<sequence>MAHRAVALKEEGNKYFQNGEYTEAEALYSQAVQKDPSNPKLFTNRAMTRIKLQQFEGCMDDCLKSIELDRASMKGYYLLAQAQLALNHPNEALSSALTAYEKCLETNDKSASAVSGLVLQAKKQKWEVRERERIRSRSSMLRELEDMLMKNKREELRQLRLKMLDFSEEAEEKSDIELECRKKIEELRTIFAIADPKNLQRREVPDYLIDSISFTIMHDPVMTRTGNSYDRVTLMEHFKRSHTDPLTREPLRADDIRPNLALKQACDDFLENNGLPWAPTQEIPVDVFILHSPERNMLSPVDAFCPAKVQTRPSTEPKTSKSEDRYDLPILKQINYIWLGPTFDNFDQTEIQECVKRNPDYRVKLWLDDFSMLEMEGPRGLPSILPPASLKIYTSGMNKAISSAQINKTFAVIVRAQIEYYKVRLKSQLRAHIPTIQKFQDFLQQNDLHNVDLLFLSDFYEALFQAEHQRDQKSLCYPSLNPSSLASRWDNLGPEVRLLQWAFFERYRGNYAAASNLLRAQLLQSHPGIYVDHHTTVPSIGDIRGFRFALTADLAPSQSFLASAPNHPCLQYFRYCILQNYDILLKNDFKCVTLDYTTMKKPTDPLDLQNPYISETYSMSGSGAFFKAMKDVAEGVLGEDIDVSKAAMEKVRVNARGVKG</sequence>
<dbReference type="InterPro" id="IPR013083">
    <property type="entry name" value="Znf_RING/FYVE/PHD"/>
</dbReference>
<dbReference type="GO" id="GO:0000209">
    <property type="term" value="P:protein polyubiquitination"/>
    <property type="evidence" value="ECO:0007669"/>
    <property type="project" value="TreeGrafter"/>
</dbReference>
<evidence type="ECO:0000256" key="6">
    <source>
        <dbReference type="PROSITE-ProRule" id="PRU00339"/>
    </source>
</evidence>
<evidence type="ECO:0000313" key="9">
    <source>
        <dbReference type="Proteomes" id="UP000664203"/>
    </source>
</evidence>
<dbReference type="GO" id="GO:0061630">
    <property type="term" value="F:ubiquitin protein ligase activity"/>
    <property type="evidence" value="ECO:0007669"/>
    <property type="project" value="UniProtKB-EC"/>
</dbReference>
<keyword evidence="5" id="KW-0413">Isomerase</keyword>
<dbReference type="Pfam" id="PF04564">
    <property type="entry name" value="U-box"/>
    <property type="match status" value="1"/>
</dbReference>
<dbReference type="InterPro" id="IPR019734">
    <property type="entry name" value="TPR_rpt"/>
</dbReference>
<dbReference type="Gene3D" id="6.10.140.2020">
    <property type="match status" value="1"/>
</dbReference>
<evidence type="ECO:0000256" key="1">
    <source>
        <dbReference type="ARBA" id="ARBA00000900"/>
    </source>
</evidence>
<dbReference type="SUPFAM" id="SSF57850">
    <property type="entry name" value="RING/U-box"/>
    <property type="match status" value="1"/>
</dbReference>
<dbReference type="PANTHER" id="PTHR46803:SF2">
    <property type="entry name" value="E3 UBIQUITIN-PROTEIN LIGASE CHIP"/>
    <property type="match status" value="1"/>
</dbReference>
<dbReference type="GO" id="GO:0043161">
    <property type="term" value="P:proteasome-mediated ubiquitin-dependent protein catabolic process"/>
    <property type="evidence" value="ECO:0007669"/>
    <property type="project" value="TreeGrafter"/>
</dbReference>
<keyword evidence="4" id="KW-0833">Ubl conjugation pathway</keyword>
<keyword evidence="2" id="KW-0808">Transferase</keyword>
<evidence type="ECO:0000259" key="7">
    <source>
        <dbReference type="PROSITE" id="PS51698"/>
    </source>
</evidence>
<dbReference type="Gene3D" id="1.25.40.10">
    <property type="entry name" value="Tetratricopeptide repeat domain"/>
    <property type="match status" value="1"/>
</dbReference>
<keyword evidence="9" id="KW-1185">Reference proteome</keyword>
<keyword evidence="3" id="KW-0677">Repeat</keyword>
<dbReference type="InterPro" id="IPR003613">
    <property type="entry name" value="Ubox_domain"/>
</dbReference>
<dbReference type="GO" id="GO:0005737">
    <property type="term" value="C:cytoplasm"/>
    <property type="evidence" value="ECO:0007669"/>
    <property type="project" value="TreeGrafter"/>
</dbReference>
<dbReference type="PROSITE" id="PS51698">
    <property type="entry name" value="U_BOX"/>
    <property type="match status" value="1"/>
</dbReference>
<dbReference type="GO" id="GO:0003755">
    <property type="term" value="F:peptidyl-prolyl cis-trans isomerase activity"/>
    <property type="evidence" value="ECO:0007669"/>
    <property type="project" value="UniProtKB-KW"/>
</dbReference>
<feature type="domain" description="U-box" evidence="7">
    <location>
        <begin position="203"/>
        <end position="276"/>
    </location>
</feature>
<accession>A0A8H3INK7</accession>
<reference evidence="8" key="1">
    <citation type="submission" date="2021-03" db="EMBL/GenBank/DDBJ databases">
        <authorList>
            <person name="Tagirdzhanova G."/>
        </authorList>
    </citation>
    <scope>NUCLEOTIDE SEQUENCE</scope>
</reference>
<dbReference type="EMBL" id="CAJPDR010000229">
    <property type="protein sequence ID" value="CAF9927565.1"/>
    <property type="molecule type" value="Genomic_DNA"/>
</dbReference>
<dbReference type="Gene3D" id="3.30.40.10">
    <property type="entry name" value="Zinc/RING finger domain, C3HC4 (zinc finger)"/>
    <property type="match status" value="1"/>
</dbReference>
<dbReference type="GO" id="GO:0071218">
    <property type="term" value="P:cellular response to misfolded protein"/>
    <property type="evidence" value="ECO:0007669"/>
    <property type="project" value="TreeGrafter"/>
</dbReference>
<feature type="repeat" description="TPR" evidence="6">
    <location>
        <begin position="5"/>
        <end position="38"/>
    </location>
</feature>
<dbReference type="GO" id="GO:0051087">
    <property type="term" value="F:protein-folding chaperone binding"/>
    <property type="evidence" value="ECO:0007669"/>
    <property type="project" value="TreeGrafter"/>
</dbReference>
<dbReference type="GO" id="GO:0006515">
    <property type="term" value="P:protein quality control for misfolded or incompletely synthesized proteins"/>
    <property type="evidence" value="ECO:0007669"/>
    <property type="project" value="TreeGrafter"/>
</dbReference>
<protein>
    <recommendedName>
        <fullName evidence="7">U-box domain-containing protein</fullName>
    </recommendedName>
</protein>
<evidence type="ECO:0000256" key="2">
    <source>
        <dbReference type="ARBA" id="ARBA00022679"/>
    </source>
</evidence>
<evidence type="ECO:0000256" key="3">
    <source>
        <dbReference type="ARBA" id="ARBA00022737"/>
    </source>
</evidence>
<dbReference type="Pfam" id="PF13414">
    <property type="entry name" value="TPR_11"/>
    <property type="match status" value="1"/>
</dbReference>
<dbReference type="SUPFAM" id="SSF48452">
    <property type="entry name" value="TPR-like"/>
    <property type="match status" value="1"/>
</dbReference>
<dbReference type="InterPro" id="IPR011990">
    <property type="entry name" value="TPR-like_helical_dom_sf"/>
</dbReference>
<organism evidence="8 9">
    <name type="scientific">Alectoria fallacina</name>
    <dbReference type="NCBI Taxonomy" id="1903189"/>
    <lineage>
        <taxon>Eukaryota</taxon>
        <taxon>Fungi</taxon>
        <taxon>Dikarya</taxon>
        <taxon>Ascomycota</taxon>
        <taxon>Pezizomycotina</taxon>
        <taxon>Lecanoromycetes</taxon>
        <taxon>OSLEUM clade</taxon>
        <taxon>Lecanoromycetidae</taxon>
        <taxon>Lecanorales</taxon>
        <taxon>Lecanorineae</taxon>
        <taxon>Parmeliaceae</taxon>
        <taxon>Alectoria</taxon>
    </lineage>
</organism>
<dbReference type="Proteomes" id="UP000664203">
    <property type="component" value="Unassembled WGS sequence"/>
</dbReference>
<dbReference type="GO" id="GO:0045862">
    <property type="term" value="P:positive regulation of proteolysis"/>
    <property type="evidence" value="ECO:0007669"/>
    <property type="project" value="TreeGrafter"/>
</dbReference>
<dbReference type="AlphaFoldDB" id="A0A8H3INK7"/>
<comment type="catalytic activity">
    <reaction evidence="1">
        <text>S-ubiquitinyl-[E2 ubiquitin-conjugating enzyme]-L-cysteine + [acceptor protein]-L-lysine = [E2 ubiquitin-conjugating enzyme]-L-cysteine + N(6)-ubiquitinyl-[acceptor protein]-L-lysine.</text>
        <dbReference type="EC" id="2.3.2.27"/>
    </reaction>
</comment>
<gene>
    <name evidence="8" type="ORF">ALECFALPRED_003744</name>
</gene>
<comment type="caution">
    <text evidence="8">The sequence shown here is derived from an EMBL/GenBank/DDBJ whole genome shotgun (WGS) entry which is preliminary data.</text>
</comment>
<evidence type="ECO:0000256" key="5">
    <source>
        <dbReference type="ARBA" id="ARBA00023110"/>
    </source>
</evidence>
<name>A0A8H3INK7_9LECA</name>
<keyword evidence="6" id="KW-0802">TPR repeat</keyword>
<dbReference type="InterPro" id="IPR029044">
    <property type="entry name" value="Nucleotide-diphossugar_trans"/>
</dbReference>